<comment type="similarity">
    <text evidence="1">Belongs to the PhoU family.</text>
</comment>
<gene>
    <name evidence="3" type="primary">phoU</name>
    <name evidence="3" type="ORF">DAY19_00245</name>
</gene>
<dbReference type="PANTHER" id="PTHR42930">
    <property type="entry name" value="PHOSPHATE-SPECIFIC TRANSPORT SYSTEM ACCESSORY PROTEIN PHOU"/>
    <property type="match status" value="1"/>
</dbReference>
<dbReference type="InterPro" id="IPR028366">
    <property type="entry name" value="PhoU"/>
</dbReference>
<dbReference type="RefSeq" id="WP_114705175.1">
    <property type="nucleotide sequence ID" value="NZ_QDKL01000001.1"/>
</dbReference>
<feature type="domain" description="PhoU" evidence="2">
    <location>
        <begin position="14"/>
        <end position="91"/>
    </location>
</feature>
<protein>
    <submittedName>
        <fullName evidence="3">Phosphate signaling complex protein PhoU</fullName>
    </submittedName>
</protein>
<comment type="caution">
    <text evidence="3">The sequence shown here is derived from an EMBL/GenBank/DDBJ whole genome shotgun (WGS) entry which is preliminary data.</text>
</comment>
<dbReference type="InterPro" id="IPR026022">
    <property type="entry name" value="PhoU_dom"/>
</dbReference>
<keyword evidence="4" id="KW-1185">Reference proteome</keyword>
<feature type="domain" description="PhoU" evidence="2">
    <location>
        <begin position="110"/>
        <end position="190"/>
    </location>
</feature>
<dbReference type="Proteomes" id="UP000443582">
    <property type="component" value="Unassembled WGS sequence"/>
</dbReference>
<name>A0ABY0IK52_9BACT</name>
<accession>A0ABY0IK52</accession>
<dbReference type="PIRSF" id="PIRSF003107">
    <property type="entry name" value="PhoU"/>
    <property type="match status" value="1"/>
</dbReference>
<evidence type="ECO:0000259" key="2">
    <source>
        <dbReference type="Pfam" id="PF01895"/>
    </source>
</evidence>
<dbReference type="InterPro" id="IPR038078">
    <property type="entry name" value="PhoU-like_sf"/>
</dbReference>
<evidence type="ECO:0000256" key="1">
    <source>
        <dbReference type="ARBA" id="ARBA00008107"/>
    </source>
</evidence>
<organism evidence="3 4">
    <name type="scientific">Halobacteriovorax vibrionivorans</name>
    <dbReference type="NCBI Taxonomy" id="2152716"/>
    <lineage>
        <taxon>Bacteria</taxon>
        <taxon>Pseudomonadati</taxon>
        <taxon>Bdellovibrionota</taxon>
        <taxon>Bacteriovoracia</taxon>
        <taxon>Bacteriovoracales</taxon>
        <taxon>Halobacteriovoraceae</taxon>
        <taxon>Halobacteriovorax</taxon>
    </lineage>
</organism>
<dbReference type="Gene3D" id="1.20.58.220">
    <property type="entry name" value="Phosphate transport system protein phou homolog 2, domain 2"/>
    <property type="match status" value="2"/>
</dbReference>
<dbReference type="SUPFAM" id="SSF109755">
    <property type="entry name" value="PhoU-like"/>
    <property type="match status" value="1"/>
</dbReference>
<sequence length="204" mass="23471">MDLTVETLRKDITEMAAVVEKILHVAVQEDSKIEELHELEHEINEYHKLVDDHVFKFIALKSPTAIDLRTALAIMKINSELERLGDEAVNLKRYLMRVETNRDYCTIIQAEVLEMVRKSLIAFASNNTKMATDVIKADQEVNSLHRDLVKKFYQLLKEGKAEVDEGFAIIRVSKIFERCGDHATNICEDIIFLESGQDIRHSED</sequence>
<reference evidence="4" key="1">
    <citation type="journal article" date="2019" name="Int. J. Syst. Evol. Microbiol.">
        <title>Halobacteriovorax valvorus sp. nov., a novel prokaryotic predator isolated from coastal seawater of China.</title>
        <authorList>
            <person name="Chen M.-X."/>
        </authorList>
    </citation>
    <scope>NUCLEOTIDE SEQUENCE [LARGE SCALE GENOMIC DNA]</scope>
    <source>
        <strain evidence="4">BL9</strain>
    </source>
</reference>
<dbReference type="Pfam" id="PF01895">
    <property type="entry name" value="PhoU"/>
    <property type="match status" value="2"/>
</dbReference>
<proteinExistence type="inferred from homology"/>
<evidence type="ECO:0000313" key="4">
    <source>
        <dbReference type="Proteomes" id="UP000443582"/>
    </source>
</evidence>
<dbReference type="NCBIfam" id="TIGR02135">
    <property type="entry name" value="phoU_full"/>
    <property type="match status" value="1"/>
</dbReference>
<dbReference type="EMBL" id="QDKL01000001">
    <property type="protein sequence ID" value="RZF22231.1"/>
    <property type="molecule type" value="Genomic_DNA"/>
</dbReference>
<evidence type="ECO:0000313" key="3">
    <source>
        <dbReference type="EMBL" id="RZF22231.1"/>
    </source>
</evidence>
<dbReference type="PANTHER" id="PTHR42930:SF3">
    <property type="entry name" value="PHOSPHATE-SPECIFIC TRANSPORT SYSTEM ACCESSORY PROTEIN PHOU"/>
    <property type="match status" value="1"/>
</dbReference>